<reference evidence="2" key="1">
    <citation type="submission" date="2021-01" db="EMBL/GenBank/DDBJ databases">
        <authorList>
            <person name="Corre E."/>
            <person name="Pelletier E."/>
            <person name="Niang G."/>
            <person name="Scheremetjew M."/>
            <person name="Finn R."/>
            <person name="Kale V."/>
            <person name="Holt S."/>
            <person name="Cochrane G."/>
            <person name="Meng A."/>
            <person name="Brown T."/>
            <person name="Cohen L."/>
        </authorList>
    </citation>
    <scope>NUCLEOTIDE SEQUENCE</scope>
    <source>
        <strain evidence="2">CCMP1795</strain>
    </source>
</reference>
<sequence>MHAFDMSFSGSEVCREVEDLQDAVVSLLELHSKGPAVQDFSRTVGTMTKSVGTWPRSSRSERSTPRGWTGSQTLRTPWTPRDTVLNDRPGAAAQDPVVLPTLADEPQRVRWRVADFARRKQETARGRPVRSPVFDACNVKGMQLLVFLNSNSTKLVTLGVDPPTPVTLLLLAPDTTHLRMRFVIGEDCSEWREVFPCAGDKARIYAALDGDEWMDHLDEDGGLTVGIDIDENYKKRKVKHCHRVMTSSSKPLPWAAQSYKDHFGKQMWSRKPPVYMGAGTAVDNRGNSNIVTPRHVIRGDGMGRV</sequence>
<proteinExistence type="predicted"/>
<feature type="region of interest" description="Disordered" evidence="1">
    <location>
        <begin position="48"/>
        <end position="93"/>
    </location>
</feature>
<dbReference type="AlphaFoldDB" id="A0A7S3ULJ8"/>
<accession>A0A7S3ULJ8</accession>
<dbReference type="EMBL" id="HBIT01007632">
    <property type="protein sequence ID" value="CAE0617990.1"/>
    <property type="molecule type" value="Transcribed_RNA"/>
</dbReference>
<protein>
    <submittedName>
        <fullName evidence="2">Uncharacterized protein</fullName>
    </submittedName>
</protein>
<evidence type="ECO:0000256" key="1">
    <source>
        <dbReference type="SAM" id="MobiDB-lite"/>
    </source>
</evidence>
<name>A0A7S3ULJ8_OXYMA</name>
<organism evidence="2">
    <name type="scientific">Oxyrrhis marina</name>
    <name type="common">Dinoflagellate</name>
    <dbReference type="NCBI Taxonomy" id="2969"/>
    <lineage>
        <taxon>Eukaryota</taxon>
        <taxon>Sar</taxon>
        <taxon>Alveolata</taxon>
        <taxon>Dinophyceae</taxon>
        <taxon>Oxyrrhinales</taxon>
        <taxon>Oxyrrhinaceae</taxon>
        <taxon>Oxyrrhis</taxon>
    </lineage>
</organism>
<evidence type="ECO:0000313" key="2">
    <source>
        <dbReference type="EMBL" id="CAE0617990.1"/>
    </source>
</evidence>
<gene>
    <name evidence="2" type="ORF">OMAR00292_LOCUS3866</name>
</gene>